<gene>
    <name evidence="8" type="ORF">GCN75_14720</name>
</gene>
<dbReference type="PANTHER" id="PTHR43124:SF3">
    <property type="entry name" value="CHLORAMPHENICOL EFFLUX PUMP RV0191"/>
    <property type="match status" value="1"/>
</dbReference>
<evidence type="ECO:0000256" key="6">
    <source>
        <dbReference type="SAM" id="Phobius"/>
    </source>
</evidence>
<keyword evidence="9" id="KW-1185">Reference proteome</keyword>
<dbReference type="CDD" id="cd17324">
    <property type="entry name" value="MFS_NepI_like"/>
    <property type="match status" value="1"/>
</dbReference>
<dbReference type="GO" id="GO:0005886">
    <property type="term" value="C:plasma membrane"/>
    <property type="evidence" value="ECO:0007669"/>
    <property type="project" value="UniProtKB-SubCell"/>
</dbReference>
<feature type="transmembrane region" description="Helical" evidence="6">
    <location>
        <begin position="114"/>
        <end position="137"/>
    </location>
</feature>
<evidence type="ECO:0000256" key="2">
    <source>
        <dbReference type="ARBA" id="ARBA00022475"/>
    </source>
</evidence>
<dbReference type="AlphaFoldDB" id="A0A6I1IAI6"/>
<dbReference type="GO" id="GO:0022857">
    <property type="term" value="F:transmembrane transporter activity"/>
    <property type="evidence" value="ECO:0007669"/>
    <property type="project" value="InterPro"/>
</dbReference>
<dbReference type="InterPro" id="IPR011701">
    <property type="entry name" value="MFS"/>
</dbReference>
<sequence length="412" mass="41458">MHTPPASPSATAAPSDDTTVAPWLAVLSVGIGAFALVTSEFLPVGLLPAMAAELAITKGQAGLMITTPGIVAAFAAIFVTVGSGRLDRRIVLLALTALLVASNLLVALAPSFGWILLGRAMLGVGVGGFWAIGSAIGPRLVAPQHASRAMSIIFAGVSLGTVAGVPAGALVGDLVGWRVAFGAASAIAVLVFIGQLLLLPKLPPTQAIRLRQLPMIFGIRKARLGLIATAMLFTGQFAAYTYIAPFLTQISHLAAGTVSAMLLVYGASGFIGNLVGGWAAGRYERAALMVTGAVLGLSTLALAAFGSHSVTAMLLVAIWGFGFGAMPIAVQTWMFKAAPELMEGSSALFVAIVQVSLASGALLGGMAVDRLGVSSAMVVGGLFALGCAVTIAIFGKPRAAPQVAAGAAACKA</sequence>
<keyword evidence="4 6" id="KW-1133">Transmembrane helix</keyword>
<feature type="transmembrane region" description="Helical" evidence="6">
    <location>
        <begin position="287"/>
        <end position="306"/>
    </location>
</feature>
<dbReference type="InterPro" id="IPR020846">
    <property type="entry name" value="MFS_dom"/>
</dbReference>
<reference evidence="8 9" key="1">
    <citation type="submission" date="2019-10" db="EMBL/GenBank/DDBJ databases">
        <title>Three novel species isolated from a subtropical stream in China.</title>
        <authorList>
            <person name="Lu H."/>
        </authorList>
    </citation>
    <scope>NUCLEOTIDE SEQUENCE [LARGE SCALE GENOMIC DNA]</scope>
    <source>
        <strain evidence="8 9">FT13W</strain>
    </source>
</reference>
<evidence type="ECO:0000256" key="3">
    <source>
        <dbReference type="ARBA" id="ARBA00022692"/>
    </source>
</evidence>
<organism evidence="8 9">
    <name type="scientific">Janthinobacterium violaceinigrum</name>
    <dbReference type="NCBI Taxonomy" id="2654252"/>
    <lineage>
        <taxon>Bacteria</taxon>
        <taxon>Pseudomonadati</taxon>
        <taxon>Pseudomonadota</taxon>
        <taxon>Betaproteobacteria</taxon>
        <taxon>Burkholderiales</taxon>
        <taxon>Oxalobacteraceae</taxon>
        <taxon>Janthinobacterium</taxon>
    </lineage>
</organism>
<accession>A0A6I1IAI6</accession>
<feature type="transmembrane region" description="Helical" evidence="6">
    <location>
        <begin position="62"/>
        <end position="83"/>
    </location>
</feature>
<feature type="transmembrane region" description="Helical" evidence="6">
    <location>
        <begin position="90"/>
        <end position="108"/>
    </location>
</feature>
<dbReference type="Proteomes" id="UP000468717">
    <property type="component" value="Unassembled WGS sequence"/>
</dbReference>
<feature type="transmembrane region" description="Helical" evidence="6">
    <location>
        <begin position="347"/>
        <end position="368"/>
    </location>
</feature>
<keyword evidence="5 6" id="KW-0472">Membrane</keyword>
<proteinExistence type="predicted"/>
<feature type="transmembrane region" description="Helical" evidence="6">
    <location>
        <begin position="177"/>
        <end position="199"/>
    </location>
</feature>
<feature type="domain" description="Major facilitator superfamily (MFS) profile" evidence="7">
    <location>
        <begin position="25"/>
        <end position="398"/>
    </location>
</feature>
<feature type="transmembrane region" description="Helical" evidence="6">
    <location>
        <begin position="312"/>
        <end position="335"/>
    </location>
</feature>
<keyword evidence="2" id="KW-1003">Cell membrane</keyword>
<comment type="caution">
    <text evidence="8">The sequence shown here is derived from an EMBL/GenBank/DDBJ whole genome shotgun (WGS) entry which is preliminary data.</text>
</comment>
<dbReference type="Gene3D" id="1.20.1250.20">
    <property type="entry name" value="MFS general substrate transporter like domains"/>
    <property type="match status" value="2"/>
</dbReference>
<dbReference type="InterPro" id="IPR050189">
    <property type="entry name" value="MFS_Efflux_Transporters"/>
</dbReference>
<evidence type="ECO:0000256" key="5">
    <source>
        <dbReference type="ARBA" id="ARBA00023136"/>
    </source>
</evidence>
<feature type="transmembrane region" description="Helical" evidence="6">
    <location>
        <begin position="224"/>
        <end position="244"/>
    </location>
</feature>
<dbReference type="Pfam" id="PF07690">
    <property type="entry name" value="MFS_1"/>
    <property type="match status" value="1"/>
</dbReference>
<dbReference type="PANTHER" id="PTHR43124">
    <property type="entry name" value="PURINE EFFLUX PUMP PBUE"/>
    <property type="match status" value="1"/>
</dbReference>
<dbReference type="EMBL" id="WFLI01000015">
    <property type="protein sequence ID" value="KAB8064188.1"/>
    <property type="molecule type" value="Genomic_DNA"/>
</dbReference>
<protein>
    <submittedName>
        <fullName evidence="8">MFS transporter</fullName>
    </submittedName>
</protein>
<comment type="subcellular location">
    <subcellularLocation>
        <location evidence="1">Cell membrane</location>
        <topology evidence="1">Multi-pass membrane protein</topology>
    </subcellularLocation>
</comment>
<evidence type="ECO:0000256" key="1">
    <source>
        <dbReference type="ARBA" id="ARBA00004651"/>
    </source>
</evidence>
<feature type="transmembrane region" description="Helical" evidence="6">
    <location>
        <begin position="20"/>
        <end position="42"/>
    </location>
</feature>
<evidence type="ECO:0000259" key="7">
    <source>
        <dbReference type="PROSITE" id="PS50850"/>
    </source>
</evidence>
<dbReference type="RefSeq" id="WP_152283166.1">
    <property type="nucleotide sequence ID" value="NZ_WFLI01000015.1"/>
</dbReference>
<feature type="transmembrane region" description="Helical" evidence="6">
    <location>
        <begin position="250"/>
        <end position="275"/>
    </location>
</feature>
<feature type="transmembrane region" description="Helical" evidence="6">
    <location>
        <begin position="149"/>
        <end position="171"/>
    </location>
</feature>
<dbReference type="SUPFAM" id="SSF103473">
    <property type="entry name" value="MFS general substrate transporter"/>
    <property type="match status" value="1"/>
</dbReference>
<dbReference type="InterPro" id="IPR036259">
    <property type="entry name" value="MFS_trans_sf"/>
</dbReference>
<name>A0A6I1IAI6_9BURK</name>
<keyword evidence="3 6" id="KW-0812">Transmembrane</keyword>
<dbReference type="PROSITE" id="PS50850">
    <property type="entry name" value="MFS"/>
    <property type="match status" value="1"/>
</dbReference>
<feature type="transmembrane region" description="Helical" evidence="6">
    <location>
        <begin position="374"/>
        <end position="394"/>
    </location>
</feature>
<evidence type="ECO:0000313" key="9">
    <source>
        <dbReference type="Proteomes" id="UP000468717"/>
    </source>
</evidence>
<evidence type="ECO:0000256" key="4">
    <source>
        <dbReference type="ARBA" id="ARBA00022989"/>
    </source>
</evidence>
<evidence type="ECO:0000313" key="8">
    <source>
        <dbReference type="EMBL" id="KAB8064188.1"/>
    </source>
</evidence>